<dbReference type="CDD" id="cd02440">
    <property type="entry name" value="AdoMet_MTases"/>
    <property type="match status" value="1"/>
</dbReference>
<gene>
    <name evidence="1" type="ORF">F1D05_07380</name>
</gene>
<dbReference type="RefSeq" id="WP_185446588.1">
    <property type="nucleotide sequence ID" value="NZ_CP043661.1"/>
</dbReference>
<sequence>MNLMCPARILLLPGDVLEPAVGERIAQVYAGTFEVAAGTRLADQLGVRLTVVPELVERPDEELQAIADLHRGETVIVLGLDLGLRLPALVEHTGDGWTRVPTDNELTLAAYEQAADKFRDSLSHGSSESADWWLDAIGEALQPGASVLEIGSGTGEDAVALEERGYRVRRTDAAVSFVEMMRAEGFAADHLNAITDELGGPYDLVFADAVFLHFDHAELTTVLRKAHRAATNLAFTTREGEGGEWSNRFLDLPRRFNSWQEQPLRDLLTETGWTVIHFDRGRTRFGNTWFHVLAKHS</sequence>
<dbReference type="SUPFAM" id="SSF53335">
    <property type="entry name" value="S-adenosyl-L-methionine-dependent methyltransferases"/>
    <property type="match status" value="1"/>
</dbReference>
<dbReference type="InterPro" id="IPR029063">
    <property type="entry name" value="SAM-dependent_MTases_sf"/>
</dbReference>
<dbReference type="GO" id="GO:0032259">
    <property type="term" value="P:methylation"/>
    <property type="evidence" value="ECO:0007669"/>
    <property type="project" value="UniProtKB-KW"/>
</dbReference>
<accession>A0A7G6WUU6</accession>
<organism evidence="1 2">
    <name type="scientific">Kribbella qitaiheensis</name>
    <dbReference type="NCBI Taxonomy" id="1544730"/>
    <lineage>
        <taxon>Bacteria</taxon>
        <taxon>Bacillati</taxon>
        <taxon>Actinomycetota</taxon>
        <taxon>Actinomycetes</taxon>
        <taxon>Propionibacteriales</taxon>
        <taxon>Kribbellaceae</taxon>
        <taxon>Kribbella</taxon>
    </lineage>
</organism>
<dbReference type="AlphaFoldDB" id="A0A7G6WUU6"/>
<protein>
    <submittedName>
        <fullName evidence="1">Class I SAM-dependent methyltransferase</fullName>
    </submittedName>
</protein>
<dbReference type="Proteomes" id="UP000515563">
    <property type="component" value="Chromosome"/>
</dbReference>
<dbReference type="KEGG" id="kqi:F1D05_07380"/>
<keyword evidence="1" id="KW-0489">Methyltransferase</keyword>
<dbReference type="Gene3D" id="3.40.50.150">
    <property type="entry name" value="Vaccinia Virus protein VP39"/>
    <property type="match status" value="1"/>
</dbReference>
<evidence type="ECO:0000313" key="1">
    <source>
        <dbReference type="EMBL" id="QNE17761.1"/>
    </source>
</evidence>
<keyword evidence="1" id="KW-0808">Transferase</keyword>
<reference evidence="2" key="1">
    <citation type="submission" date="2019-09" db="EMBL/GenBank/DDBJ databases">
        <title>Antimicrobial potential of Antarctic Bacteria.</title>
        <authorList>
            <person name="Benaud N."/>
            <person name="Edwards R.J."/>
            <person name="Ferrari B.C."/>
        </authorList>
    </citation>
    <scope>NUCLEOTIDE SEQUENCE [LARGE SCALE GENOMIC DNA]</scope>
    <source>
        <strain evidence="2">SPB151</strain>
    </source>
</reference>
<name>A0A7G6WUU6_9ACTN</name>
<dbReference type="EMBL" id="CP043661">
    <property type="protein sequence ID" value="QNE17761.1"/>
    <property type="molecule type" value="Genomic_DNA"/>
</dbReference>
<reference evidence="1 2" key="2">
    <citation type="journal article" date="2020" name="Microbiol. Resour. Announc.">
        <title>Antarctic desert soil bacteria exhibit high novel natural product potential, evaluated through long-read genome sequencing and comparative genomics.</title>
        <authorList>
            <person name="Benaud N."/>
            <person name="Edwards R.J."/>
            <person name="Amos T.G."/>
            <person name="D'Agostino P.M."/>
            <person name="Gutierrez-Chavez C."/>
            <person name="Montgomery K."/>
            <person name="Nicetic I."/>
            <person name="Ferrari B.C."/>
        </authorList>
    </citation>
    <scope>NUCLEOTIDE SEQUENCE [LARGE SCALE GENOMIC DNA]</scope>
    <source>
        <strain evidence="1 2">SPB151</strain>
    </source>
</reference>
<proteinExistence type="predicted"/>
<keyword evidence="2" id="KW-1185">Reference proteome</keyword>
<evidence type="ECO:0000313" key="2">
    <source>
        <dbReference type="Proteomes" id="UP000515563"/>
    </source>
</evidence>
<dbReference type="GO" id="GO:0008168">
    <property type="term" value="F:methyltransferase activity"/>
    <property type="evidence" value="ECO:0007669"/>
    <property type="project" value="UniProtKB-KW"/>
</dbReference>
<dbReference type="Pfam" id="PF13489">
    <property type="entry name" value="Methyltransf_23"/>
    <property type="match status" value="1"/>
</dbReference>